<dbReference type="InterPro" id="IPR052024">
    <property type="entry name" value="Methanogen_methyltrans"/>
</dbReference>
<accession>A0A974XEN8</accession>
<dbReference type="RefSeq" id="WP_207299803.1">
    <property type="nucleotide sequence ID" value="NZ_CP071444.1"/>
</dbReference>
<dbReference type="Gene3D" id="3.20.20.210">
    <property type="match status" value="1"/>
</dbReference>
<dbReference type="PANTHER" id="PTHR47099:SF1">
    <property type="entry name" value="METHYLCOBAMIDE:COM METHYLTRANSFERASE MTBA"/>
    <property type="match status" value="1"/>
</dbReference>
<dbReference type="Proteomes" id="UP000663499">
    <property type="component" value="Chromosome"/>
</dbReference>
<gene>
    <name evidence="2" type="ORF">J0B03_11855</name>
</gene>
<organism evidence="2 3">
    <name type="scientific">Alkalibacter rhizosphaerae</name>
    <dbReference type="NCBI Taxonomy" id="2815577"/>
    <lineage>
        <taxon>Bacteria</taxon>
        <taxon>Bacillati</taxon>
        <taxon>Bacillota</taxon>
        <taxon>Clostridia</taxon>
        <taxon>Eubacteriales</taxon>
        <taxon>Eubacteriaceae</taxon>
        <taxon>Alkalibacter</taxon>
    </lineage>
</organism>
<protein>
    <submittedName>
        <fullName evidence="2">Uroporphyrinogen decarboxylase</fullName>
    </submittedName>
</protein>
<dbReference type="InterPro" id="IPR038071">
    <property type="entry name" value="UROD/MetE-like_sf"/>
</dbReference>
<reference evidence="2" key="1">
    <citation type="submission" date="2021-03" db="EMBL/GenBank/DDBJ databases">
        <title>Alkalibacter marinus sp. nov., isolated from tidal flat sediment.</title>
        <authorList>
            <person name="Namirimu T."/>
            <person name="Yang J.-A."/>
            <person name="Yang S.-H."/>
            <person name="Kim Y.-J."/>
            <person name="Kwon K.K."/>
        </authorList>
    </citation>
    <scope>NUCLEOTIDE SEQUENCE</scope>
    <source>
        <strain evidence="2">ES005</strain>
    </source>
</reference>
<feature type="domain" description="Uroporphyrinogen decarboxylase (URO-D)" evidence="1">
    <location>
        <begin position="75"/>
        <end position="305"/>
    </location>
</feature>
<dbReference type="PANTHER" id="PTHR47099">
    <property type="entry name" value="METHYLCOBAMIDE:COM METHYLTRANSFERASE MTBA"/>
    <property type="match status" value="1"/>
</dbReference>
<sequence>MLTKRQNLLETIRGGNPDRFVNQYEAFMCTDAIYGMIMGDPISAQGERPMPGGEPKKNAWGVTYAWPENVPAGFPVHDQEHKVIKDITKWKEVVKAPKTDFPPEAWAPFLPAVEAIDRNEVFATAFVAPGIFEQCHHLMGMDDALLNFYEEPEAMHELIDYFTEYELRYAAELVKYYKPDCIFHHDDWGSSTNSFLSPAMFEEFIVPAYKKIYGFYKENGVELIVHHSDSYAANLVPYMIEVGIDIFQGCIPTNNVPELIKKYGGQISFMGNLDSAVVDTEDWTDESIEAEVRQSIEKCGKHYYIPCIAQGGPGSIFPGVYESISKAIDKMSEEKF</sequence>
<dbReference type="Pfam" id="PF01208">
    <property type="entry name" value="URO-D"/>
    <property type="match status" value="1"/>
</dbReference>
<dbReference type="KEGG" id="alka:J0B03_11855"/>
<dbReference type="GO" id="GO:0004853">
    <property type="term" value="F:uroporphyrinogen decarboxylase activity"/>
    <property type="evidence" value="ECO:0007669"/>
    <property type="project" value="InterPro"/>
</dbReference>
<dbReference type="SUPFAM" id="SSF51726">
    <property type="entry name" value="UROD/MetE-like"/>
    <property type="match status" value="1"/>
</dbReference>
<evidence type="ECO:0000259" key="1">
    <source>
        <dbReference type="Pfam" id="PF01208"/>
    </source>
</evidence>
<dbReference type="CDD" id="cd03309">
    <property type="entry name" value="CmuC_like"/>
    <property type="match status" value="1"/>
</dbReference>
<proteinExistence type="predicted"/>
<dbReference type="InterPro" id="IPR000257">
    <property type="entry name" value="Uroporphyrinogen_deCOase"/>
</dbReference>
<dbReference type="GO" id="GO:0006779">
    <property type="term" value="P:porphyrin-containing compound biosynthetic process"/>
    <property type="evidence" value="ECO:0007669"/>
    <property type="project" value="InterPro"/>
</dbReference>
<evidence type="ECO:0000313" key="2">
    <source>
        <dbReference type="EMBL" id="QSX08462.1"/>
    </source>
</evidence>
<name>A0A974XEN8_9FIRM</name>
<evidence type="ECO:0000313" key="3">
    <source>
        <dbReference type="Proteomes" id="UP000663499"/>
    </source>
</evidence>
<dbReference type="EMBL" id="CP071444">
    <property type="protein sequence ID" value="QSX08462.1"/>
    <property type="molecule type" value="Genomic_DNA"/>
</dbReference>
<keyword evidence="3" id="KW-1185">Reference proteome</keyword>
<dbReference type="AlphaFoldDB" id="A0A974XEN8"/>